<feature type="transmembrane region" description="Helical" evidence="2">
    <location>
        <begin position="273"/>
        <end position="292"/>
    </location>
</feature>
<feature type="transmembrane region" description="Helical" evidence="2">
    <location>
        <begin position="53"/>
        <end position="77"/>
    </location>
</feature>
<feature type="transmembrane region" description="Helical" evidence="2">
    <location>
        <begin position="231"/>
        <end position="253"/>
    </location>
</feature>
<feature type="transmembrane region" description="Helical" evidence="2">
    <location>
        <begin position="16"/>
        <end position="33"/>
    </location>
</feature>
<feature type="transmembrane region" description="Helical" evidence="2">
    <location>
        <begin position="339"/>
        <end position="360"/>
    </location>
</feature>
<keyword evidence="2" id="KW-1133">Transmembrane helix</keyword>
<keyword evidence="4" id="KW-1185">Reference proteome</keyword>
<feature type="transmembrane region" description="Helical" evidence="2">
    <location>
        <begin position="313"/>
        <end position="333"/>
    </location>
</feature>
<evidence type="ECO:0000256" key="2">
    <source>
        <dbReference type="SAM" id="Phobius"/>
    </source>
</evidence>
<evidence type="ECO:0000313" key="3">
    <source>
        <dbReference type="EMBL" id="RFC63589.1"/>
    </source>
</evidence>
<keyword evidence="2" id="KW-0472">Membrane</keyword>
<feature type="region of interest" description="Disordered" evidence="1">
    <location>
        <begin position="373"/>
        <end position="408"/>
    </location>
</feature>
<dbReference type="EMBL" id="QURL01000004">
    <property type="protein sequence ID" value="RFC63589.1"/>
    <property type="molecule type" value="Genomic_DNA"/>
</dbReference>
<organism evidence="3 4">
    <name type="scientific">Fulvimarina endophytica</name>
    <dbReference type="NCBI Taxonomy" id="2293836"/>
    <lineage>
        <taxon>Bacteria</taxon>
        <taxon>Pseudomonadati</taxon>
        <taxon>Pseudomonadota</taxon>
        <taxon>Alphaproteobacteria</taxon>
        <taxon>Hyphomicrobiales</taxon>
        <taxon>Aurantimonadaceae</taxon>
        <taxon>Fulvimarina</taxon>
    </lineage>
</organism>
<dbReference type="PANTHER" id="PTHR38592">
    <property type="entry name" value="BLL4819 PROTEIN"/>
    <property type="match status" value="1"/>
</dbReference>
<feature type="transmembrane region" description="Helical" evidence="2">
    <location>
        <begin position="200"/>
        <end position="219"/>
    </location>
</feature>
<feature type="transmembrane region" description="Helical" evidence="2">
    <location>
        <begin position="143"/>
        <end position="165"/>
    </location>
</feature>
<reference evidence="3 4" key="1">
    <citation type="submission" date="2018-08" db="EMBL/GenBank/DDBJ databases">
        <title>Fulvimarina sp. 85, whole genome shotgun sequence.</title>
        <authorList>
            <person name="Tuo L."/>
        </authorList>
    </citation>
    <scope>NUCLEOTIDE SEQUENCE [LARGE SCALE GENOMIC DNA]</scope>
    <source>
        <strain evidence="3 4">85</strain>
    </source>
</reference>
<comment type="caution">
    <text evidence="3">The sequence shown here is derived from an EMBL/GenBank/DDBJ whole genome shotgun (WGS) entry which is preliminary data.</text>
</comment>
<dbReference type="OrthoDB" id="9775975at2"/>
<accession>A0A371X305</accession>
<dbReference type="PIRSF" id="PIRSF028704">
    <property type="entry name" value="UPC028704"/>
    <property type="match status" value="1"/>
</dbReference>
<feature type="transmembrane region" description="Helical" evidence="2">
    <location>
        <begin position="172"/>
        <end position="194"/>
    </location>
</feature>
<protein>
    <submittedName>
        <fullName evidence="3">OpgC domain-containing protein</fullName>
    </submittedName>
</protein>
<dbReference type="Proteomes" id="UP000264310">
    <property type="component" value="Unassembled WGS sequence"/>
</dbReference>
<evidence type="ECO:0000256" key="1">
    <source>
        <dbReference type="SAM" id="MobiDB-lite"/>
    </source>
</evidence>
<dbReference type="Pfam" id="PF10129">
    <property type="entry name" value="OpgC_C"/>
    <property type="match status" value="1"/>
</dbReference>
<dbReference type="AlphaFoldDB" id="A0A371X305"/>
<sequence length="408" mass="44889">MAIIAPKSQTSRDNRVDFWRGIALMMIFVNHVPGTVWERYTSRNFGFSDAAELFVFLAGFAAAFAYGRPFLGGYRLFASLKAYRRAGTLFLVQMTLTMLTIGLFAWAALAFGEGRLMWRMNLNALSTEPLEAFFGLASFGHQFGYVNILPMYIALLLIMPIHLWLASISRELMLGASIAFWAVTWTFNLNIPAFPNPGGWFFNPLAWQVIFAVGLYAGLRKTAGLPSVPYRPWLFALALGYLLVSFVIVHYGLWSLIFDLGIPGPLTSFDKTFAAVPRVLHVLALVYVFANASPGSPFADIRRENVIAAMGRHSLPVFACGTLLSLVCQTIKFGGEEHVLFDTTLIGIGIGIQILIAQWIEWWGGYQKSVAAERSAGRPHGTTREPETASPPAPPSATLSAAHDARGP</sequence>
<dbReference type="PANTHER" id="PTHR38592:SF3">
    <property type="entry name" value="BLL4819 PROTEIN"/>
    <property type="match status" value="1"/>
</dbReference>
<proteinExistence type="predicted"/>
<keyword evidence="2" id="KW-0812">Transmembrane</keyword>
<gene>
    <name evidence="3" type="ORF">DYI37_11320</name>
</gene>
<feature type="transmembrane region" description="Helical" evidence="2">
    <location>
        <begin position="89"/>
        <end position="111"/>
    </location>
</feature>
<evidence type="ECO:0000313" key="4">
    <source>
        <dbReference type="Proteomes" id="UP000264310"/>
    </source>
</evidence>
<dbReference type="RefSeq" id="WP_116683319.1">
    <property type="nucleotide sequence ID" value="NZ_QURL01000004.1"/>
</dbReference>
<name>A0A371X305_9HYPH</name>
<dbReference type="InterPro" id="IPR014550">
    <property type="entry name" value="UCP028704_OpgC"/>
</dbReference>